<evidence type="ECO:0000256" key="8">
    <source>
        <dbReference type="ARBA" id="ARBA00047899"/>
    </source>
</evidence>
<dbReference type="FunFam" id="3.40.50.800:FF:000009">
    <property type="entry name" value="Eukaryotic translation initiation factor 2-alpha kinase"/>
    <property type="match status" value="1"/>
</dbReference>
<dbReference type="InterPro" id="IPR016255">
    <property type="entry name" value="Gcn2"/>
</dbReference>
<dbReference type="SUPFAM" id="SSF56112">
    <property type="entry name" value="Protein kinase-like (PK-like)"/>
    <property type="match status" value="2"/>
</dbReference>
<dbReference type="Gene3D" id="1.10.510.10">
    <property type="entry name" value="Transferase(Phosphotransferase) domain 1"/>
    <property type="match status" value="2"/>
</dbReference>
<dbReference type="InterPro" id="IPR050339">
    <property type="entry name" value="CC_SR_Kinase"/>
</dbReference>
<dbReference type="eggNOG" id="KOG1035">
    <property type="taxonomic scope" value="Eukaryota"/>
</dbReference>
<dbReference type="GO" id="GO:0009893">
    <property type="term" value="P:positive regulation of metabolic process"/>
    <property type="evidence" value="ECO:0007669"/>
    <property type="project" value="UniProtKB-ARBA"/>
</dbReference>
<protein>
    <recommendedName>
        <fullName evidence="1">non-specific serine/threonine protein kinase</fullName>
        <ecNumber evidence="1">2.7.11.1</ecNumber>
    </recommendedName>
</protein>
<evidence type="ECO:0000256" key="9">
    <source>
        <dbReference type="ARBA" id="ARBA00048679"/>
    </source>
</evidence>
<dbReference type="PIRSF" id="PIRSF000660">
    <property type="entry name" value="Ser/Thr_PK_GCN2"/>
    <property type="match status" value="1"/>
</dbReference>
<feature type="domain" description="RWD" evidence="16">
    <location>
        <begin position="42"/>
        <end position="151"/>
    </location>
</feature>
<keyword evidence="13" id="KW-0175">Coiled coil</keyword>
<feature type="domain" description="Protein kinase" evidence="15">
    <location>
        <begin position="576"/>
        <end position="942"/>
    </location>
</feature>
<feature type="active site" description="Proton acceptor" evidence="10">
    <location>
        <position position="789"/>
    </location>
</feature>
<feature type="binding site" evidence="11">
    <location>
        <begin position="582"/>
        <end position="590"/>
    </location>
    <ligand>
        <name>ATP</name>
        <dbReference type="ChEBI" id="CHEBI:30616"/>
    </ligand>
</feature>
<dbReference type="InterPro" id="IPR041715">
    <property type="entry name" value="HisRS-like_core"/>
</dbReference>
<dbReference type="KEGG" id="pbn:PADG_02209"/>
<dbReference type="FunFam" id="3.30.200.20:FF:000379">
    <property type="entry name" value="eIF-2-alpha kinase GCN2"/>
    <property type="match status" value="1"/>
</dbReference>
<dbReference type="InterPro" id="IPR024435">
    <property type="entry name" value="HisRS-related_dom"/>
</dbReference>
<evidence type="ECO:0000256" key="10">
    <source>
        <dbReference type="PIRSR" id="PIRSR000660-1"/>
    </source>
</evidence>
<evidence type="ECO:0000256" key="13">
    <source>
        <dbReference type="SAM" id="Coils"/>
    </source>
</evidence>
<feature type="compositionally biased region" description="Basic and acidic residues" evidence="14">
    <location>
        <begin position="716"/>
        <end position="727"/>
    </location>
</feature>
<dbReference type="GeneID" id="22581725"/>
<dbReference type="EC" id="2.7.11.1" evidence="1"/>
<feature type="compositionally biased region" description="Basic residues" evidence="14">
    <location>
        <begin position="1"/>
        <end position="10"/>
    </location>
</feature>
<keyword evidence="5 17" id="KW-0418">Kinase</keyword>
<feature type="compositionally biased region" description="Polar residues" evidence="14">
    <location>
        <begin position="705"/>
        <end position="715"/>
    </location>
</feature>
<keyword evidence="18" id="KW-1185">Reference proteome</keyword>
<dbReference type="Gene3D" id="3.30.930.10">
    <property type="entry name" value="Bira Bifunctional Protein, Domain 2"/>
    <property type="match status" value="1"/>
</dbReference>
<dbReference type="VEuPathDB" id="FungiDB:PADG_02209"/>
<dbReference type="InterPro" id="IPR008271">
    <property type="entry name" value="Ser/Thr_kinase_AS"/>
</dbReference>
<feature type="binding site" evidence="12">
    <location>
        <position position="606"/>
    </location>
    <ligand>
        <name>ATP</name>
        <dbReference type="ChEBI" id="CHEBI:30616"/>
    </ligand>
</feature>
<dbReference type="GO" id="GO:0005634">
    <property type="term" value="C:nucleus"/>
    <property type="evidence" value="ECO:0007669"/>
    <property type="project" value="TreeGrafter"/>
</dbReference>
<evidence type="ECO:0000256" key="6">
    <source>
        <dbReference type="ARBA" id="ARBA00022840"/>
    </source>
</evidence>
<dbReference type="GO" id="GO:0005737">
    <property type="term" value="C:cytoplasm"/>
    <property type="evidence" value="ECO:0007669"/>
    <property type="project" value="TreeGrafter"/>
</dbReference>
<dbReference type="Gene3D" id="3.40.50.800">
    <property type="entry name" value="Anticodon-binding domain"/>
    <property type="match status" value="1"/>
</dbReference>
<evidence type="ECO:0000313" key="18">
    <source>
        <dbReference type="Proteomes" id="UP000001628"/>
    </source>
</evidence>
<dbReference type="PANTHER" id="PTHR11042:SF136">
    <property type="entry name" value="EIF-2-ALPHA KINASE GCN2"/>
    <property type="match status" value="1"/>
</dbReference>
<dbReference type="FunCoup" id="C1G243">
    <property type="interactions" value="808"/>
</dbReference>
<evidence type="ECO:0000256" key="7">
    <source>
        <dbReference type="ARBA" id="ARBA00037982"/>
    </source>
</evidence>
<dbReference type="CDD" id="cd14046">
    <property type="entry name" value="STKc_EIF2AK4_GCN2_rpt2"/>
    <property type="match status" value="1"/>
</dbReference>
<feature type="region of interest" description="Disordered" evidence="14">
    <location>
        <begin position="212"/>
        <end position="248"/>
    </location>
</feature>
<dbReference type="SUPFAM" id="SSF55681">
    <property type="entry name" value="Class II aaRS and biotin synthetases"/>
    <property type="match status" value="1"/>
</dbReference>
<dbReference type="InterPro" id="IPR006575">
    <property type="entry name" value="RWD_dom"/>
</dbReference>
<keyword evidence="4 11" id="KW-0547">Nucleotide-binding</keyword>
<feature type="domain" description="Protein kinase" evidence="15">
    <location>
        <begin position="265"/>
        <end position="536"/>
    </location>
</feature>
<feature type="region of interest" description="Disordered" evidence="14">
    <location>
        <begin position="1"/>
        <end position="21"/>
    </location>
</feature>
<dbReference type="OrthoDB" id="341578at2759"/>
<evidence type="ECO:0000256" key="12">
    <source>
        <dbReference type="PROSITE-ProRule" id="PRU10141"/>
    </source>
</evidence>
<dbReference type="GO" id="GO:0004694">
    <property type="term" value="F:eukaryotic translation initiation factor 2alpha kinase activity"/>
    <property type="evidence" value="ECO:0007669"/>
    <property type="project" value="InterPro"/>
</dbReference>
<evidence type="ECO:0000256" key="4">
    <source>
        <dbReference type="ARBA" id="ARBA00022741"/>
    </source>
</evidence>
<dbReference type="CDD" id="cd23823">
    <property type="entry name" value="RWD_GCN2"/>
    <property type="match status" value="1"/>
</dbReference>
<reference evidence="17 18" key="1">
    <citation type="journal article" date="2011" name="PLoS Genet.">
        <title>Comparative genomic analysis of human fungal pathogens causing paracoccidioidomycosis.</title>
        <authorList>
            <person name="Desjardins C.A."/>
            <person name="Champion M.D."/>
            <person name="Holder J.W."/>
            <person name="Muszewska A."/>
            <person name="Goldberg J."/>
            <person name="Bailao A.M."/>
            <person name="Brigido M.M."/>
            <person name="Ferreira M.E."/>
            <person name="Garcia A.M."/>
            <person name="Grynberg M."/>
            <person name="Gujja S."/>
            <person name="Heiman D.I."/>
            <person name="Henn M.R."/>
            <person name="Kodira C.D."/>
            <person name="Leon-Narvaez H."/>
            <person name="Longo L.V."/>
            <person name="Ma L.J."/>
            <person name="Malavazi I."/>
            <person name="Matsuo A.L."/>
            <person name="Morais F.V."/>
            <person name="Pereira M."/>
            <person name="Rodriguez-Brito S."/>
            <person name="Sakthikumar S."/>
            <person name="Salem-Izacc S.M."/>
            <person name="Sykes S.M."/>
            <person name="Teixeira M.M."/>
            <person name="Vallejo M.C."/>
            <person name="Walter M.E."/>
            <person name="Yandava C."/>
            <person name="Young S."/>
            <person name="Zeng Q."/>
            <person name="Zucker J."/>
            <person name="Felipe M.S."/>
            <person name="Goldman G.H."/>
            <person name="Haas B.J."/>
            <person name="McEwen J.G."/>
            <person name="Nino-Vega G."/>
            <person name="Puccia R."/>
            <person name="San-Blas G."/>
            <person name="Soares C.M."/>
            <person name="Birren B.W."/>
            <person name="Cuomo C.A."/>
        </authorList>
    </citation>
    <scope>NUCLEOTIDE SEQUENCE [LARGE SCALE GENOMIC DNA]</scope>
    <source>
        <strain evidence="17 18">Pb18</strain>
    </source>
</reference>
<dbReference type="InterPro" id="IPR016135">
    <property type="entry name" value="UBQ-conjugating_enzyme/RWD"/>
</dbReference>
<dbReference type="Proteomes" id="UP000001628">
    <property type="component" value="Unassembled WGS sequence"/>
</dbReference>
<dbReference type="InterPro" id="IPR011009">
    <property type="entry name" value="Kinase-like_dom_sf"/>
</dbReference>
<evidence type="ECO:0000259" key="15">
    <source>
        <dbReference type="PROSITE" id="PS50011"/>
    </source>
</evidence>
<dbReference type="PROSITE" id="PS50011">
    <property type="entry name" value="PROTEIN_KINASE_DOM"/>
    <property type="match status" value="2"/>
</dbReference>
<comment type="catalytic activity">
    <reaction evidence="9">
        <text>L-seryl-[protein] + ATP = O-phospho-L-seryl-[protein] + ADP + H(+)</text>
        <dbReference type="Rhea" id="RHEA:17989"/>
        <dbReference type="Rhea" id="RHEA-COMP:9863"/>
        <dbReference type="Rhea" id="RHEA-COMP:11604"/>
        <dbReference type="ChEBI" id="CHEBI:15378"/>
        <dbReference type="ChEBI" id="CHEBI:29999"/>
        <dbReference type="ChEBI" id="CHEBI:30616"/>
        <dbReference type="ChEBI" id="CHEBI:83421"/>
        <dbReference type="ChEBI" id="CHEBI:456216"/>
        <dbReference type="EC" id="2.7.11.1"/>
    </reaction>
</comment>
<dbReference type="InterPro" id="IPR017441">
    <property type="entry name" value="Protein_kinase_ATP_BS"/>
</dbReference>
<feature type="region of interest" description="Disordered" evidence="14">
    <location>
        <begin position="698"/>
        <end position="730"/>
    </location>
</feature>
<dbReference type="EMBL" id="KN275958">
    <property type="protein sequence ID" value="EEH46059.2"/>
    <property type="molecule type" value="Genomic_DNA"/>
</dbReference>
<dbReference type="PROSITE" id="PS50908">
    <property type="entry name" value="RWD"/>
    <property type="match status" value="1"/>
</dbReference>
<dbReference type="Pfam" id="PF00069">
    <property type="entry name" value="Pkinase"/>
    <property type="match status" value="3"/>
</dbReference>
<dbReference type="OMA" id="FEDIAWD"/>
<proteinExistence type="inferred from homology"/>
<name>C1G243_PARBD</name>
<comment type="catalytic activity">
    <reaction evidence="8">
        <text>L-threonyl-[protein] + ATP = O-phospho-L-threonyl-[protein] + ADP + H(+)</text>
        <dbReference type="Rhea" id="RHEA:46608"/>
        <dbReference type="Rhea" id="RHEA-COMP:11060"/>
        <dbReference type="Rhea" id="RHEA-COMP:11605"/>
        <dbReference type="ChEBI" id="CHEBI:15378"/>
        <dbReference type="ChEBI" id="CHEBI:30013"/>
        <dbReference type="ChEBI" id="CHEBI:30616"/>
        <dbReference type="ChEBI" id="CHEBI:61977"/>
        <dbReference type="ChEBI" id="CHEBI:456216"/>
        <dbReference type="EC" id="2.7.11.1"/>
    </reaction>
</comment>
<dbReference type="Gene3D" id="3.10.110.10">
    <property type="entry name" value="Ubiquitin Conjugating Enzyme"/>
    <property type="match status" value="1"/>
</dbReference>
<keyword evidence="3" id="KW-0808">Transferase</keyword>
<keyword evidence="6 11" id="KW-0067">ATP-binding</keyword>
<dbReference type="Pfam" id="PF05773">
    <property type="entry name" value="RWD"/>
    <property type="match status" value="1"/>
</dbReference>
<dbReference type="Pfam" id="PF12745">
    <property type="entry name" value="HGTP_anticodon2"/>
    <property type="match status" value="1"/>
</dbReference>
<dbReference type="PROSITE" id="PS00107">
    <property type="entry name" value="PROTEIN_KINASE_ATP"/>
    <property type="match status" value="1"/>
</dbReference>
<dbReference type="SMART" id="SM00591">
    <property type="entry name" value="RWD"/>
    <property type="match status" value="1"/>
</dbReference>
<evidence type="ECO:0000313" key="17">
    <source>
        <dbReference type="EMBL" id="EEH46059.2"/>
    </source>
</evidence>
<dbReference type="FunFam" id="1.10.510.10:FF:000821">
    <property type="entry name" value="Serine/threonine-protein kinase gcn2"/>
    <property type="match status" value="1"/>
</dbReference>
<dbReference type="PANTHER" id="PTHR11042">
    <property type="entry name" value="EUKARYOTIC TRANSLATION INITIATION FACTOR 2-ALPHA KINASE EIF2-ALPHA KINASE -RELATED"/>
    <property type="match status" value="1"/>
</dbReference>
<dbReference type="SUPFAM" id="SSF54495">
    <property type="entry name" value="UBC-like"/>
    <property type="match status" value="1"/>
</dbReference>
<feature type="coiled-coil region" evidence="13">
    <location>
        <begin position="169"/>
        <end position="207"/>
    </location>
</feature>
<dbReference type="HOGENOM" id="CLU_001222_2_0_1"/>
<dbReference type="InterPro" id="IPR045864">
    <property type="entry name" value="aa-tRNA-synth_II/BPL/LPL"/>
</dbReference>
<evidence type="ECO:0000256" key="2">
    <source>
        <dbReference type="ARBA" id="ARBA00022527"/>
    </source>
</evidence>
<dbReference type="GO" id="GO:0005524">
    <property type="term" value="F:ATP binding"/>
    <property type="evidence" value="ECO:0007669"/>
    <property type="project" value="UniProtKB-UniRule"/>
</dbReference>
<dbReference type="InterPro" id="IPR036621">
    <property type="entry name" value="Anticodon-bd_dom_sf"/>
</dbReference>
<dbReference type="SMART" id="SM00220">
    <property type="entry name" value="S_TKc"/>
    <property type="match status" value="2"/>
</dbReference>
<dbReference type="Gene3D" id="3.30.200.20">
    <property type="entry name" value="Phosphorylase Kinase, domain 1"/>
    <property type="match status" value="1"/>
</dbReference>
<dbReference type="STRING" id="502780.C1G243"/>
<evidence type="ECO:0000259" key="16">
    <source>
        <dbReference type="PROSITE" id="PS50908"/>
    </source>
</evidence>
<accession>C1G243</accession>
<dbReference type="CDD" id="cd14012">
    <property type="entry name" value="PK_eIF2AK_GCN2_rpt1"/>
    <property type="match status" value="1"/>
</dbReference>
<dbReference type="FunFam" id="3.10.110.10:FF:000050">
    <property type="entry name" value="eIF-2-alpha kinase GCN2"/>
    <property type="match status" value="1"/>
</dbReference>
<gene>
    <name evidence="17" type="ORF">PADG_02209</name>
</gene>
<evidence type="ECO:0000256" key="14">
    <source>
        <dbReference type="SAM" id="MobiDB-lite"/>
    </source>
</evidence>
<dbReference type="InterPro" id="IPR000719">
    <property type="entry name" value="Prot_kinase_dom"/>
</dbReference>
<sequence length="1588" mass="179637">MPHKHKKSNVHKNGALKVEQKEILSDTPGAFPATNYKEIHKNEADALRSIYSTDFNDVEVREAAWHQASEVSFKLCLRASSNPDVRVELFVSLPATYPKTVPNLAIQGLDDLRKGAKSRIKDVIETKPKTLLGSEMIYELALSIQNILEDVALSQAEDKDIPSLEEERIVQEAAAIQQAEERKKEELRRQEQAAAEEEKALQILLESKIKQRQRAKEQSSRRRSKGMLEGVESLGPSEDSSGAVSFEPPLVMNDSNGRLINFRSVVGKTLIGSSSHKETFTVRPVASGDGFRAPLLVLKELFLREKDAGHRDLRQEIRSSEEKLEILKRLRHPNLVDFIGFKIYRSIDTEASHESTWHIYTLFEYANKGSLLELLDIVGSVADNTTRAWMIQLLEAVEFYHRHGIVHGNVHSGRVLLFRNRTSSTVVKLLSGVEESLPVPSGAKRTLASSQSPFWIPPELTQEGSSPSTKTDVWDLGIVFLQMSFGKDVMQRYTSANALMNAIDLSTPLEEILKEIFKPDPKKRPTAFQIKPFEFFRSDAPFVDVSVASNSQPLQRQTRLDSHGVLPSFSRYGQDFDEAGRLGKGGFGQVVKARNKLDGGFYAIKKISSKSGIALKDTLSEIMLLSRLNHPYVVRYFTAWLERDYNTADEEAVSSTEENPHHSGNGVEFGYSTSGLDFISSKGYPEIEFGYDSDEHADAEADSEQFGNQRQQSSSKTDEGPNLERRTSGSSFQHVTTTLYIQMEYCEKHTLRDLIRNGLHDDIESSWRLFRQILDGLSHIHSHGIIHRDLKPDNIFIDIANNPRIGDFGLATTGQFTTAFRSSNTTDIGGEYTRSIGTTYYVAPEMKSVSVDHYNEKVDMYSLGIIFFEMCHPLKTAMERDHTLKAVREKVHTLPATFELPEKAVQGEIIESLLSHRPSERPTAAELLQSGKIPLQVEDEMFRKAIMGILSDPNSPDYKKILSAIFSQRPRKFEDIAWDMDSRRTPPVSEVLLHSLVKEKLTSIFRKHGAVETTRSSLFPRSEHYPSGVVRLLDPAGNLVQLPYDLTLPNARSISRLDSSIEKTFTFGTVYRESIHGGAPRCHQEVDFDMISHNTLDLTLKEAEVMKVMDEILNEFPSLRSVPMCFHINHSDLLDAIMVFCRISPQQKPVVKEILSKLNVGPYTMQKIRSELRSPAVGIASTSIDDLTRFDFRDSPDKALKRLLAIMEGTEYADRLAPIFARLNAVVSYLKGFHVKRKIYVNPLSSLNDKFFRGSILFQCVSDTKRRDVFAAGGRYDSLIQEFHPKVLYGTQRHAVGFNLGWEKLCLSMSNHLKGSNKAFLKHAEAEISGIWRSRRCDVLVASFDATVLRTVGVGVIQELWAHGISAELSVDTSSLEEILSRYKNDSHSWVVIVKQDSMERGLKVKHISTKEEFEVRSSELAGWLRGEIGARNQREHQTGTGKPLKHLNHQECGFSTREKDPDVRILTALHRNKKTNRRNIIETAIRESRNVMDRALEGPIAAIDTRDEVLEVLRHTRLSDADSWRTVIQNGPLTERKYMAQLHELLNDLANERRDPQDGKENYRNAFIYNYRTGSCIYYDLSRSNEK</sequence>
<dbReference type="RefSeq" id="XP_010757251.1">
    <property type="nucleotide sequence ID" value="XM_010758949.1"/>
</dbReference>
<dbReference type="SUPFAM" id="SSF52954">
    <property type="entry name" value="Class II aaRS ABD-related"/>
    <property type="match status" value="1"/>
</dbReference>
<organism evidence="17 18">
    <name type="scientific">Paracoccidioides brasiliensis (strain Pb18)</name>
    <dbReference type="NCBI Taxonomy" id="502780"/>
    <lineage>
        <taxon>Eukaryota</taxon>
        <taxon>Fungi</taxon>
        <taxon>Dikarya</taxon>
        <taxon>Ascomycota</taxon>
        <taxon>Pezizomycotina</taxon>
        <taxon>Eurotiomycetes</taxon>
        <taxon>Eurotiomycetidae</taxon>
        <taxon>Onygenales</taxon>
        <taxon>Ajellomycetaceae</taxon>
        <taxon>Paracoccidioides</taxon>
    </lineage>
</organism>
<evidence type="ECO:0000256" key="1">
    <source>
        <dbReference type="ARBA" id="ARBA00012513"/>
    </source>
</evidence>
<comment type="similarity">
    <text evidence="7">Belongs to the protein kinase superfamily. Ser/Thr protein kinase family. GCN2 subfamily.</text>
</comment>
<evidence type="ECO:0000256" key="11">
    <source>
        <dbReference type="PIRSR" id="PIRSR000660-2"/>
    </source>
</evidence>
<dbReference type="Pfam" id="PF13393">
    <property type="entry name" value="tRNA-synt_His"/>
    <property type="match status" value="1"/>
</dbReference>
<dbReference type="InParanoid" id="C1G243"/>
<evidence type="ECO:0000256" key="5">
    <source>
        <dbReference type="ARBA" id="ARBA00022777"/>
    </source>
</evidence>
<dbReference type="GO" id="GO:0000077">
    <property type="term" value="P:DNA damage checkpoint signaling"/>
    <property type="evidence" value="ECO:0007669"/>
    <property type="project" value="InterPro"/>
</dbReference>
<keyword evidence="2" id="KW-0723">Serine/threonine-protein kinase</keyword>
<feature type="binding site" evidence="11">
    <location>
        <position position="605"/>
    </location>
    <ligand>
        <name>ATP</name>
        <dbReference type="ChEBI" id="CHEBI:30616"/>
    </ligand>
</feature>
<evidence type="ECO:0000256" key="3">
    <source>
        <dbReference type="ARBA" id="ARBA00022679"/>
    </source>
</evidence>
<dbReference type="PROSITE" id="PS00108">
    <property type="entry name" value="PROTEIN_KINASE_ST"/>
    <property type="match status" value="1"/>
</dbReference>
<dbReference type="FunFam" id="3.30.930.10:FF:000074">
    <property type="entry name" value="Serine/threonine-protein kinase gcn2"/>
    <property type="match status" value="1"/>
</dbReference>